<evidence type="ECO:0000259" key="3">
    <source>
        <dbReference type="Pfam" id="PF07589"/>
    </source>
</evidence>
<sequence length="349" mass="35675">MRHHGLLGRLLALAILLLPAMAPRPAAAGFTALYGFGDSLTDRGNLFLLSGGTVPVAPTYPQGQFSNGPTWISEFSQRLGLGAAVPSNAGGTIYAYGLARTDSQGPGFGIPGFINLPGQVATYLTGPAAPDGALFAVWAGANNLLQALAQASFQPNPAAFLQAEAVSAAQGVIDQMLALKQSGNARNFLVLNLPDLGKIPRFNGTPAAAAAGRAVSQAFNAALANGLAAFDALPGVRVLTFDVFGLFDRVTANPRGFGFDDVTNACVTGASPTIYINPLAAGIRCSPNNPTATRSADASLFWDDVHPTTRGHELIGGFAAAAVPEPGTAALVLAGLAGLLAARRRMARG</sequence>
<dbReference type="InterPro" id="IPR036514">
    <property type="entry name" value="SGNH_hydro_sf"/>
</dbReference>
<dbReference type="Proteomes" id="UP000697995">
    <property type="component" value="Unassembled WGS sequence"/>
</dbReference>
<accession>A0ABS1D0G7</accession>
<dbReference type="InterPro" id="IPR051058">
    <property type="entry name" value="GDSL_Est/Lipase"/>
</dbReference>
<keyword evidence="2" id="KW-0732">Signal</keyword>
<dbReference type="InterPro" id="IPR001087">
    <property type="entry name" value="GDSL"/>
</dbReference>
<gene>
    <name evidence="4" type="ORF">CKO45_18875</name>
</gene>
<feature type="domain" description="Ice-binding protein C-terminal" evidence="3">
    <location>
        <begin position="322"/>
        <end position="345"/>
    </location>
</feature>
<organism evidence="4 5">
    <name type="scientific">Paracraurococcus ruber</name>
    <dbReference type="NCBI Taxonomy" id="77675"/>
    <lineage>
        <taxon>Bacteria</taxon>
        <taxon>Pseudomonadati</taxon>
        <taxon>Pseudomonadota</taxon>
        <taxon>Alphaproteobacteria</taxon>
        <taxon>Acetobacterales</taxon>
        <taxon>Roseomonadaceae</taxon>
        <taxon>Paracraurococcus</taxon>
    </lineage>
</organism>
<keyword evidence="5" id="KW-1185">Reference proteome</keyword>
<dbReference type="InterPro" id="IPR013424">
    <property type="entry name" value="Ice-binding_C"/>
</dbReference>
<dbReference type="Pfam" id="PF07589">
    <property type="entry name" value="PEP-CTERM"/>
    <property type="match status" value="1"/>
</dbReference>
<name>A0ABS1D0G7_9PROT</name>
<dbReference type="PANTHER" id="PTHR45648:SF22">
    <property type="entry name" value="GDSL LIPASE_ACYLHYDROLASE FAMILY PROTEIN (AFU_ORTHOLOGUE AFUA_4G14700)"/>
    <property type="match status" value="1"/>
</dbReference>
<comment type="caution">
    <text evidence="4">The sequence shown here is derived from an EMBL/GenBank/DDBJ whole genome shotgun (WGS) entry which is preliminary data.</text>
</comment>
<keyword evidence="1" id="KW-0378">Hydrolase</keyword>
<protein>
    <recommendedName>
        <fullName evidence="3">Ice-binding protein C-terminal domain-containing protein</fullName>
    </recommendedName>
</protein>
<evidence type="ECO:0000313" key="5">
    <source>
        <dbReference type="Proteomes" id="UP000697995"/>
    </source>
</evidence>
<dbReference type="Pfam" id="PF00657">
    <property type="entry name" value="Lipase_GDSL"/>
    <property type="match status" value="1"/>
</dbReference>
<feature type="chain" id="PRO_5046620372" description="Ice-binding protein C-terminal domain-containing protein" evidence="2">
    <location>
        <begin position="29"/>
        <end position="349"/>
    </location>
</feature>
<dbReference type="PANTHER" id="PTHR45648">
    <property type="entry name" value="GDSL LIPASE/ACYLHYDROLASE FAMILY PROTEIN (AFU_ORTHOLOGUE AFUA_4G14700)"/>
    <property type="match status" value="1"/>
</dbReference>
<feature type="signal peptide" evidence="2">
    <location>
        <begin position="1"/>
        <end position="28"/>
    </location>
</feature>
<proteinExistence type="predicted"/>
<evidence type="ECO:0000256" key="1">
    <source>
        <dbReference type="ARBA" id="ARBA00022801"/>
    </source>
</evidence>
<dbReference type="SUPFAM" id="SSF52266">
    <property type="entry name" value="SGNH hydrolase"/>
    <property type="match status" value="1"/>
</dbReference>
<dbReference type="RefSeq" id="WP_133222217.1">
    <property type="nucleotide sequence ID" value="NZ_NRSG01000164.1"/>
</dbReference>
<dbReference type="CDD" id="cd01846">
    <property type="entry name" value="fatty_acyltransferase_like"/>
    <property type="match status" value="1"/>
</dbReference>
<dbReference type="Gene3D" id="3.40.50.1110">
    <property type="entry name" value="SGNH hydrolase"/>
    <property type="match status" value="1"/>
</dbReference>
<evidence type="ECO:0000313" key="4">
    <source>
        <dbReference type="EMBL" id="MBK1660296.1"/>
    </source>
</evidence>
<reference evidence="4 5" key="1">
    <citation type="journal article" date="2020" name="Microorganisms">
        <title>Osmotic Adaptation and Compatible Solute Biosynthesis of Phototrophic Bacteria as Revealed from Genome Analyses.</title>
        <authorList>
            <person name="Imhoff J.F."/>
            <person name="Rahn T."/>
            <person name="Kunzel S."/>
            <person name="Keller A."/>
            <person name="Neulinger S.C."/>
        </authorList>
    </citation>
    <scope>NUCLEOTIDE SEQUENCE [LARGE SCALE GENOMIC DNA]</scope>
    <source>
        <strain evidence="4 5">DSM 15382</strain>
    </source>
</reference>
<dbReference type="EMBL" id="NRSG01000164">
    <property type="protein sequence ID" value="MBK1660296.1"/>
    <property type="molecule type" value="Genomic_DNA"/>
</dbReference>
<dbReference type="NCBIfam" id="TIGR02595">
    <property type="entry name" value="PEP_CTERM"/>
    <property type="match status" value="1"/>
</dbReference>
<evidence type="ECO:0000256" key="2">
    <source>
        <dbReference type="SAM" id="SignalP"/>
    </source>
</evidence>